<dbReference type="RefSeq" id="WP_078696580.1">
    <property type="nucleotide sequence ID" value="NZ_FUYH01000010.1"/>
</dbReference>
<feature type="transmembrane region" description="Helical" evidence="1">
    <location>
        <begin position="54"/>
        <end position="73"/>
    </location>
</feature>
<evidence type="ECO:0000313" key="2">
    <source>
        <dbReference type="EMBL" id="SKA90182.1"/>
    </source>
</evidence>
<feature type="transmembrane region" description="Helical" evidence="1">
    <location>
        <begin position="21"/>
        <end position="42"/>
    </location>
</feature>
<sequence length="76" mass="9056">MSRRHRFTRCCCEYKKPSDMYECYGESFNIYSLCILILVILQFGSNGRHKDKQIIDNSILYIITLFLLINCSCKKY</sequence>
<organism evidence="2 3">
    <name type="scientific">Caloramator quimbayensis</name>
    <dbReference type="NCBI Taxonomy" id="1147123"/>
    <lineage>
        <taxon>Bacteria</taxon>
        <taxon>Bacillati</taxon>
        <taxon>Bacillota</taxon>
        <taxon>Clostridia</taxon>
        <taxon>Eubacteriales</taxon>
        <taxon>Clostridiaceae</taxon>
        <taxon>Caloramator</taxon>
    </lineage>
</organism>
<dbReference type="EMBL" id="FUYH01000010">
    <property type="protein sequence ID" value="SKA90182.1"/>
    <property type="molecule type" value="Genomic_DNA"/>
</dbReference>
<keyword evidence="3" id="KW-1185">Reference proteome</keyword>
<name>A0A1T4XKV0_9CLOT</name>
<dbReference type="STRING" id="1147123.SAMN05443428_11048"/>
<protein>
    <submittedName>
        <fullName evidence="2">Uncharacterized protein</fullName>
    </submittedName>
</protein>
<proteinExistence type="predicted"/>
<dbReference type="OrthoDB" id="1928511at2"/>
<evidence type="ECO:0000313" key="3">
    <source>
        <dbReference type="Proteomes" id="UP000190105"/>
    </source>
</evidence>
<dbReference type="Proteomes" id="UP000190105">
    <property type="component" value="Unassembled WGS sequence"/>
</dbReference>
<dbReference type="AlphaFoldDB" id="A0A1T4XKV0"/>
<keyword evidence="1" id="KW-0472">Membrane</keyword>
<keyword evidence="1" id="KW-0812">Transmembrane</keyword>
<keyword evidence="1" id="KW-1133">Transmembrane helix</keyword>
<gene>
    <name evidence="2" type="ORF">SAMN05443428_11048</name>
</gene>
<reference evidence="3" key="1">
    <citation type="submission" date="2017-02" db="EMBL/GenBank/DDBJ databases">
        <authorList>
            <person name="Varghese N."/>
            <person name="Submissions S."/>
        </authorList>
    </citation>
    <scope>NUCLEOTIDE SEQUENCE [LARGE SCALE GENOMIC DNA]</scope>
    <source>
        <strain evidence="3">USBA 833</strain>
    </source>
</reference>
<accession>A0A1T4XKV0</accession>
<evidence type="ECO:0000256" key="1">
    <source>
        <dbReference type="SAM" id="Phobius"/>
    </source>
</evidence>